<dbReference type="InterPro" id="IPR036388">
    <property type="entry name" value="WH-like_DNA-bd_sf"/>
</dbReference>
<dbReference type="Proteomes" id="UP000248311">
    <property type="component" value="Unassembled WGS sequence"/>
</dbReference>
<dbReference type="SMART" id="SM00347">
    <property type="entry name" value="HTH_MARR"/>
    <property type="match status" value="1"/>
</dbReference>
<dbReference type="GO" id="GO:0003677">
    <property type="term" value="F:DNA binding"/>
    <property type="evidence" value="ECO:0007669"/>
    <property type="project" value="UniProtKB-KW"/>
</dbReference>
<sequence>MLIMSKLTHTQPQPALFISVMRLSRALRQHFDREARANGLTFSRARALSLVGRLPGSTQTELARQMEIEPPSMKRLLDGLEQSGFVTRCPVEGNRRANGVFLTPRAEEQFAGLLGFINTLSEELLADADPADIAAAQRLFDHVLTRFSE</sequence>
<dbReference type="PROSITE" id="PS01117">
    <property type="entry name" value="HTH_MARR_1"/>
    <property type="match status" value="1"/>
</dbReference>
<evidence type="ECO:0000256" key="1">
    <source>
        <dbReference type="ARBA" id="ARBA00023015"/>
    </source>
</evidence>
<keyword evidence="1" id="KW-0805">Transcription regulation</keyword>
<evidence type="ECO:0000259" key="4">
    <source>
        <dbReference type="PROSITE" id="PS50995"/>
    </source>
</evidence>
<dbReference type="InterPro" id="IPR023187">
    <property type="entry name" value="Tscrpt_reg_MarR-type_CS"/>
</dbReference>
<dbReference type="OrthoDB" id="8452803at2"/>
<evidence type="ECO:0000256" key="2">
    <source>
        <dbReference type="ARBA" id="ARBA00023125"/>
    </source>
</evidence>
<dbReference type="AlphaFoldDB" id="A0A318SSG6"/>
<dbReference type="PANTHER" id="PTHR33164">
    <property type="entry name" value="TRANSCRIPTIONAL REGULATOR, MARR FAMILY"/>
    <property type="match status" value="1"/>
</dbReference>
<dbReference type="EMBL" id="QJTE01000002">
    <property type="protein sequence ID" value="PYE84881.1"/>
    <property type="molecule type" value="Genomic_DNA"/>
</dbReference>
<dbReference type="InterPro" id="IPR000835">
    <property type="entry name" value="HTH_MarR-typ"/>
</dbReference>
<keyword evidence="6" id="KW-1185">Reference proteome</keyword>
<evidence type="ECO:0000256" key="3">
    <source>
        <dbReference type="ARBA" id="ARBA00023163"/>
    </source>
</evidence>
<evidence type="ECO:0000313" key="6">
    <source>
        <dbReference type="Proteomes" id="UP000248311"/>
    </source>
</evidence>
<accession>A0A318SSG6</accession>
<feature type="domain" description="HTH marR-type" evidence="4">
    <location>
        <begin position="13"/>
        <end position="145"/>
    </location>
</feature>
<protein>
    <submittedName>
        <fullName evidence="5">MarR family transcriptional regulator</fullName>
    </submittedName>
</protein>
<dbReference type="Pfam" id="PF12802">
    <property type="entry name" value="MarR_2"/>
    <property type="match status" value="1"/>
</dbReference>
<dbReference type="SUPFAM" id="SSF46785">
    <property type="entry name" value="Winged helix' DNA-binding domain"/>
    <property type="match status" value="1"/>
</dbReference>
<comment type="caution">
    <text evidence="5">The sequence shown here is derived from an EMBL/GenBank/DDBJ whole genome shotgun (WGS) entry which is preliminary data.</text>
</comment>
<name>A0A318SSG6_9RHOB</name>
<keyword evidence="2" id="KW-0238">DNA-binding</keyword>
<gene>
    <name evidence="5" type="ORF">DFP88_102685</name>
</gene>
<dbReference type="PRINTS" id="PR00598">
    <property type="entry name" value="HTHMARR"/>
</dbReference>
<evidence type="ECO:0000313" key="5">
    <source>
        <dbReference type="EMBL" id="PYE84881.1"/>
    </source>
</evidence>
<dbReference type="PROSITE" id="PS50995">
    <property type="entry name" value="HTH_MARR_2"/>
    <property type="match status" value="1"/>
</dbReference>
<dbReference type="InterPro" id="IPR039422">
    <property type="entry name" value="MarR/SlyA-like"/>
</dbReference>
<proteinExistence type="predicted"/>
<dbReference type="PANTHER" id="PTHR33164:SF64">
    <property type="entry name" value="TRANSCRIPTIONAL REGULATOR SLYA"/>
    <property type="match status" value="1"/>
</dbReference>
<reference evidence="5 6" key="1">
    <citation type="submission" date="2018-06" db="EMBL/GenBank/DDBJ databases">
        <title>Genomic Encyclopedia of Type Strains, Phase III (KMG-III): the genomes of soil and plant-associated and newly described type strains.</title>
        <authorList>
            <person name="Whitman W."/>
        </authorList>
    </citation>
    <scope>NUCLEOTIDE SEQUENCE [LARGE SCALE GENOMIC DNA]</scope>
    <source>
        <strain evidence="5 6">CECT 9025</strain>
    </source>
</reference>
<keyword evidence="3" id="KW-0804">Transcription</keyword>
<dbReference type="GO" id="GO:0003700">
    <property type="term" value="F:DNA-binding transcription factor activity"/>
    <property type="evidence" value="ECO:0007669"/>
    <property type="project" value="InterPro"/>
</dbReference>
<organism evidence="5 6">
    <name type="scientific">Pseudoroseicyclus aestuarii</name>
    <dbReference type="NCBI Taxonomy" id="1795041"/>
    <lineage>
        <taxon>Bacteria</taxon>
        <taxon>Pseudomonadati</taxon>
        <taxon>Pseudomonadota</taxon>
        <taxon>Alphaproteobacteria</taxon>
        <taxon>Rhodobacterales</taxon>
        <taxon>Paracoccaceae</taxon>
        <taxon>Pseudoroseicyclus</taxon>
    </lineage>
</organism>
<dbReference type="Gene3D" id="1.10.10.10">
    <property type="entry name" value="Winged helix-like DNA-binding domain superfamily/Winged helix DNA-binding domain"/>
    <property type="match status" value="1"/>
</dbReference>
<dbReference type="GO" id="GO:0006950">
    <property type="term" value="P:response to stress"/>
    <property type="evidence" value="ECO:0007669"/>
    <property type="project" value="TreeGrafter"/>
</dbReference>
<dbReference type="InterPro" id="IPR036390">
    <property type="entry name" value="WH_DNA-bd_sf"/>
</dbReference>